<feature type="compositionally biased region" description="Basic and acidic residues" evidence="1">
    <location>
        <begin position="218"/>
        <end position="231"/>
    </location>
</feature>
<name>A0A8E2ATA9_9APHY</name>
<feature type="region of interest" description="Disordered" evidence="1">
    <location>
        <begin position="165"/>
        <end position="231"/>
    </location>
</feature>
<sequence length="356" mass="39369">MQAQPLTQEVPEQDVPERDDPEQDVDVLEEDDPGFWVVLGGDKYIVSQERPFMSSGGRNSPVFPIIVKCDTEAQAGEVARAHEVLREARKLKSSTTKAEAILESRILASILPDHSKCRDQIKQVHGWVKPVWKKELNFRDALVYMIMKGRVPASLRAGAPGKAAKHTSVSVGSTAQQLGSLRLGPSSPAAYSATHEETHVRTLRPRKATNSQQTKSLQRSENKPAESNKRSLDTVVGESAITFSAAAQSLSALASHSLAPVYQYIRELGGLLSVEYTPHDILDAPSLGVYADAYVQSHGFTRHAITQIYDALRTCKTQEKFVERLVALGHPVKQSKWLWYITNKTPKERLAIIIIT</sequence>
<dbReference type="AlphaFoldDB" id="A0A8E2ATA9"/>
<dbReference type="OrthoDB" id="2659660at2759"/>
<gene>
    <name evidence="2" type="ORF">OBBRIDRAFT_839387</name>
</gene>
<dbReference type="EMBL" id="KV722627">
    <property type="protein sequence ID" value="OCH84870.1"/>
    <property type="molecule type" value="Genomic_DNA"/>
</dbReference>
<proteinExistence type="predicted"/>
<feature type="compositionally biased region" description="Polar residues" evidence="1">
    <location>
        <begin position="167"/>
        <end position="179"/>
    </location>
</feature>
<keyword evidence="3" id="KW-1185">Reference proteome</keyword>
<feature type="compositionally biased region" description="Polar residues" evidence="1">
    <location>
        <begin position="208"/>
        <end position="217"/>
    </location>
</feature>
<accession>A0A8E2ATA9</accession>
<protein>
    <submittedName>
        <fullName evidence="2">Uncharacterized protein</fullName>
    </submittedName>
</protein>
<dbReference type="Proteomes" id="UP000250043">
    <property type="component" value="Unassembled WGS sequence"/>
</dbReference>
<evidence type="ECO:0000256" key="1">
    <source>
        <dbReference type="SAM" id="MobiDB-lite"/>
    </source>
</evidence>
<reference evidence="2 3" key="1">
    <citation type="submission" date="2016-07" db="EMBL/GenBank/DDBJ databases">
        <title>Draft genome of the white-rot fungus Obba rivulosa 3A-2.</title>
        <authorList>
            <consortium name="DOE Joint Genome Institute"/>
            <person name="Miettinen O."/>
            <person name="Riley R."/>
            <person name="Acob R."/>
            <person name="Barry K."/>
            <person name="Cullen D."/>
            <person name="De Vries R."/>
            <person name="Hainaut M."/>
            <person name="Hatakka A."/>
            <person name="Henrissat B."/>
            <person name="Hilden K."/>
            <person name="Kuo R."/>
            <person name="Labutti K."/>
            <person name="Lipzen A."/>
            <person name="Makela M.R."/>
            <person name="Sandor L."/>
            <person name="Spatafora J.W."/>
            <person name="Grigoriev I.V."/>
            <person name="Hibbett D.S."/>
        </authorList>
    </citation>
    <scope>NUCLEOTIDE SEQUENCE [LARGE SCALE GENOMIC DNA]</scope>
    <source>
        <strain evidence="2 3">3A-2</strain>
    </source>
</reference>
<feature type="region of interest" description="Disordered" evidence="1">
    <location>
        <begin position="1"/>
        <end position="25"/>
    </location>
</feature>
<evidence type="ECO:0000313" key="2">
    <source>
        <dbReference type="EMBL" id="OCH84870.1"/>
    </source>
</evidence>
<evidence type="ECO:0000313" key="3">
    <source>
        <dbReference type="Proteomes" id="UP000250043"/>
    </source>
</evidence>
<feature type="compositionally biased region" description="Acidic residues" evidence="1">
    <location>
        <begin position="11"/>
        <end position="25"/>
    </location>
</feature>
<organism evidence="2 3">
    <name type="scientific">Obba rivulosa</name>
    <dbReference type="NCBI Taxonomy" id="1052685"/>
    <lineage>
        <taxon>Eukaryota</taxon>
        <taxon>Fungi</taxon>
        <taxon>Dikarya</taxon>
        <taxon>Basidiomycota</taxon>
        <taxon>Agaricomycotina</taxon>
        <taxon>Agaricomycetes</taxon>
        <taxon>Polyporales</taxon>
        <taxon>Gelatoporiaceae</taxon>
        <taxon>Obba</taxon>
    </lineage>
</organism>